<evidence type="ECO:0000256" key="3">
    <source>
        <dbReference type="ARBA" id="ARBA00022676"/>
    </source>
</evidence>
<dbReference type="UniPathway" id="UPA00035">
    <property type="reaction ID" value="UER00041"/>
</dbReference>
<evidence type="ECO:0000313" key="13">
    <source>
        <dbReference type="Proteomes" id="UP000318359"/>
    </source>
</evidence>
<dbReference type="GO" id="GO:0000287">
    <property type="term" value="F:magnesium ion binding"/>
    <property type="evidence" value="ECO:0007669"/>
    <property type="project" value="UniProtKB-UniRule"/>
</dbReference>
<dbReference type="PANTHER" id="PTHR43285:SF2">
    <property type="entry name" value="ANTHRANILATE PHOSPHORIBOSYLTRANSFERASE"/>
    <property type="match status" value="1"/>
</dbReference>
<feature type="binding site" evidence="9">
    <location>
        <position position="166"/>
    </location>
    <ligand>
        <name>anthranilate</name>
        <dbReference type="ChEBI" id="CHEBI:16567"/>
        <label>2</label>
    </ligand>
</feature>
<comment type="caution">
    <text evidence="12">The sequence shown here is derived from an EMBL/GenBank/DDBJ whole genome shotgun (WGS) entry which is preliminary data.</text>
</comment>
<dbReference type="PANTHER" id="PTHR43285">
    <property type="entry name" value="ANTHRANILATE PHOSPHORIBOSYLTRANSFERASE"/>
    <property type="match status" value="1"/>
</dbReference>
<feature type="binding site" evidence="9">
    <location>
        <position position="88"/>
    </location>
    <ligand>
        <name>5-phospho-alpha-D-ribose 1-diphosphate</name>
        <dbReference type="ChEBI" id="CHEBI:58017"/>
    </ligand>
</feature>
<evidence type="ECO:0000259" key="11">
    <source>
        <dbReference type="Pfam" id="PF02885"/>
    </source>
</evidence>
<dbReference type="InterPro" id="IPR036320">
    <property type="entry name" value="Glycosyl_Trfase_fam3_N_dom_sf"/>
</dbReference>
<dbReference type="SUPFAM" id="SSF47648">
    <property type="entry name" value="Nucleoside phosphorylase/phosphoribosyltransferase N-terminal domain"/>
    <property type="match status" value="1"/>
</dbReference>
<dbReference type="GO" id="GO:0004048">
    <property type="term" value="F:anthranilate phosphoribosyltransferase activity"/>
    <property type="evidence" value="ECO:0007669"/>
    <property type="project" value="UniProtKB-UniRule"/>
</dbReference>
<dbReference type="AlphaFoldDB" id="A0A520M8B4"/>
<comment type="cofactor">
    <cofactor evidence="9">
        <name>Mg(2+)</name>
        <dbReference type="ChEBI" id="CHEBI:18420"/>
    </cofactor>
    <text evidence="9">Binds 2 magnesium ions per monomer.</text>
</comment>
<dbReference type="InterPro" id="IPR035902">
    <property type="entry name" value="Nuc_phospho_transferase"/>
</dbReference>
<evidence type="ECO:0000256" key="4">
    <source>
        <dbReference type="ARBA" id="ARBA00022679"/>
    </source>
</evidence>
<comment type="catalytic activity">
    <reaction evidence="7 9">
        <text>N-(5-phospho-beta-D-ribosyl)anthranilate + diphosphate = 5-phospho-alpha-D-ribose 1-diphosphate + anthranilate</text>
        <dbReference type="Rhea" id="RHEA:11768"/>
        <dbReference type="ChEBI" id="CHEBI:16567"/>
        <dbReference type="ChEBI" id="CHEBI:18277"/>
        <dbReference type="ChEBI" id="CHEBI:33019"/>
        <dbReference type="ChEBI" id="CHEBI:58017"/>
        <dbReference type="EC" id="2.4.2.18"/>
    </reaction>
</comment>
<feature type="binding site" evidence="9">
    <location>
        <position position="120"/>
    </location>
    <ligand>
        <name>5-phospho-alpha-D-ribose 1-diphosphate</name>
        <dbReference type="ChEBI" id="CHEBI:58017"/>
    </ligand>
</feature>
<feature type="binding site" evidence="9">
    <location>
        <position position="92"/>
    </location>
    <ligand>
        <name>Mg(2+)</name>
        <dbReference type="ChEBI" id="CHEBI:18420"/>
        <label>1</label>
    </ligand>
</feature>
<dbReference type="Proteomes" id="UP000318359">
    <property type="component" value="Unassembled WGS sequence"/>
</dbReference>
<name>A0A520M8B4_9GAMM</name>
<evidence type="ECO:0000256" key="1">
    <source>
        <dbReference type="ARBA" id="ARBA00004907"/>
    </source>
</evidence>
<feature type="binding site" evidence="9">
    <location>
        <begin position="90"/>
        <end position="93"/>
    </location>
    <ligand>
        <name>5-phospho-alpha-D-ribose 1-diphosphate</name>
        <dbReference type="ChEBI" id="CHEBI:58017"/>
    </ligand>
</feature>
<dbReference type="Gene3D" id="3.40.1030.10">
    <property type="entry name" value="Nucleoside phosphorylase/phosphoribosyltransferase catalytic domain"/>
    <property type="match status" value="1"/>
</dbReference>
<feature type="binding site" evidence="9">
    <location>
        <position position="80"/>
    </location>
    <ligand>
        <name>5-phospho-alpha-D-ribose 1-diphosphate</name>
        <dbReference type="ChEBI" id="CHEBI:58017"/>
    </ligand>
</feature>
<keyword evidence="6 9" id="KW-0057">Aromatic amino acid biosynthesis</keyword>
<dbReference type="InterPro" id="IPR000312">
    <property type="entry name" value="Glycosyl_Trfase_fam3"/>
</dbReference>
<dbReference type="HAMAP" id="MF_00211">
    <property type="entry name" value="TrpD"/>
    <property type="match status" value="1"/>
</dbReference>
<feature type="binding site" evidence="9">
    <location>
        <position position="111"/>
    </location>
    <ligand>
        <name>anthranilate</name>
        <dbReference type="ChEBI" id="CHEBI:16567"/>
        <label>1</label>
    </ligand>
</feature>
<evidence type="ECO:0000256" key="2">
    <source>
        <dbReference type="ARBA" id="ARBA00022605"/>
    </source>
</evidence>
<dbReference type="FunFam" id="3.40.1030.10:FF:000002">
    <property type="entry name" value="Anthranilate phosphoribosyltransferase"/>
    <property type="match status" value="1"/>
</dbReference>
<evidence type="ECO:0000313" key="12">
    <source>
        <dbReference type="EMBL" id="RZO17379.1"/>
    </source>
</evidence>
<feature type="binding site" evidence="9">
    <location>
        <begin position="108"/>
        <end position="116"/>
    </location>
    <ligand>
        <name>5-phospho-alpha-D-ribose 1-diphosphate</name>
        <dbReference type="ChEBI" id="CHEBI:58017"/>
    </ligand>
</feature>
<feature type="binding site" evidence="9">
    <location>
        <position position="226"/>
    </location>
    <ligand>
        <name>Mg(2+)</name>
        <dbReference type="ChEBI" id="CHEBI:18420"/>
        <label>2</label>
    </ligand>
</feature>
<evidence type="ECO:0000256" key="8">
    <source>
        <dbReference type="ARBA" id="ARBA00061188"/>
    </source>
</evidence>
<dbReference type="Pfam" id="PF02885">
    <property type="entry name" value="Glycos_trans_3N"/>
    <property type="match status" value="1"/>
</dbReference>
<comment type="similarity">
    <text evidence="8">In the C-terminal section; belongs to the anthranilate phosphoribosyltransferase family.</text>
</comment>
<dbReference type="NCBIfam" id="TIGR01245">
    <property type="entry name" value="trpD"/>
    <property type="match status" value="1"/>
</dbReference>
<dbReference type="Pfam" id="PF00591">
    <property type="entry name" value="Glycos_transf_3"/>
    <property type="match status" value="1"/>
</dbReference>
<dbReference type="InterPro" id="IPR017459">
    <property type="entry name" value="Glycosyl_Trfase_fam3_N_dom"/>
</dbReference>
<feature type="domain" description="Glycosyl transferase family 3 N-terminal" evidence="11">
    <location>
        <begin position="4"/>
        <end position="61"/>
    </location>
</feature>
<feature type="binding site" evidence="9">
    <location>
        <position position="226"/>
    </location>
    <ligand>
        <name>Mg(2+)</name>
        <dbReference type="ChEBI" id="CHEBI:18420"/>
        <label>1</label>
    </ligand>
</feature>
<evidence type="ECO:0000256" key="5">
    <source>
        <dbReference type="ARBA" id="ARBA00022822"/>
    </source>
</evidence>
<keyword evidence="9" id="KW-0460">Magnesium</keyword>
<comment type="function">
    <text evidence="9">Catalyzes the transfer of the phosphoribosyl group of 5-phosphorylribose-1-pyrophosphate (PRPP) to anthranilate to yield N-(5'-phosphoribosyl)-anthranilate (PRA).</text>
</comment>
<feature type="domain" description="Glycosyl transferase family 3" evidence="10">
    <location>
        <begin position="74"/>
        <end position="324"/>
    </location>
</feature>
<keyword evidence="3 9" id="KW-0328">Glycosyltransferase</keyword>
<keyword evidence="5 9" id="KW-0822">Tryptophan biosynthesis</keyword>
<dbReference type="Gene3D" id="1.20.970.10">
    <property type="entry name" value="Transferase, Pyrimidine Nucleoside Phosphorylase, Chain C"/>
    <property type="match status" value="1"/>
</dbReference>
<proteinExistence type="inferred from homology"/>
<comment type="similarity">
    <text evidence="9">Belongs to the anthranilate phosphoribosyltransferase family.</text>
</comment>
<evidence type="ECO:0000256" key="9">
    <source>
        <dbReference type="HAMAP-Rule" id="MF_00211"/>
    </source>
</evidence>
<evidence type="ECO:0000256" key="6">
    <source>
        <dbReference type="ARBA" id="ARBA00023141"/>
    </source>
</evidence>
<dbReference type="InterPro" id="IPR005940">
    <property type="entry name" value="Anthranilate_Pribosyl_Tfrase"/>
</dbReference>
<keyword evidence="2 9" id="KW-0028">Amino-acid biosynthesis</keyword>
<dbReference type="GO" id="GO:0005829">
    <property type="term" value="C:cytosol"/>
    <property type="evidence" value="ECO:0007669"/>
    <property type="project" value="TreeGrafter"/>
</dbReference>
<feature type="binding site" evidence="9">
    <location>
        <position position="80"/>
    </location>
    <ligand>
        <name>anthranilate</name>
        <dbReference type="ChEBI" id="CHEBI:16567"/>
        <label>1</label>
    </ligand>
</feature>
<reference evidence="12 13" key="1">
    <citation type="submission" date="2019-02" db="EMBL/GenBank/DDBJ databases">
        <title>Prokaryotic population dynamics and viral predation in marine succession experiment using metagenomics: the confinement effect.</title>
        <authorList>
            <person name="Haro-Moreno J.M."/>
            <person name="Rodriguez-Valera F."/>
            <person name="Lopez-Perez M."/>
        </authorList>
    </citation>
    <scope>NUCLEOTIDE SEQUENCE [LARGE SCALE GENOMIC DNA]</scope>
    <source>
        <strain evidence="12">MED-G167</strain>
    </source>
</reference>
<organism evidence="12 13">
    <name type="scientific">SAR86 cluster bacterium</name>
    <dbReference type="NCBI Taxonomy" id="2030880"/>
    <lineage>
        <taxon>Bacteria</taxon>
        <taxon>Pseudomonadati</taxon>
        <taxon>Pseudomonadota</taxon>
        <taxon>Gammaproteobacteria</taxon>
        <taxon>SAR86 cluster</taxon>
    </lineage>
</organism>
<comment type="subunit">
    <text evidence="9">Homodimer.</text>
</comment>
<dbReference type="SUPFAM" id="SSF52418">
    <property type="entry name" value="Nucleoside phosphorylase/phosphoribosyltransferase catalytic domain"/>
    <property type="match status" value="1"/>
</dbReference>
<dbReference type="EMBL" id="SHBM01000031">
    <property type="protein sequence ID" value="RZO17379.1"/>
    <property type="molecule type" value="Genomic_DNA"/>
</dbReference>
<sequence length="336" mass="36452">MIISILEKLEAQQHLDSNEMEVVMQSIMTGEVADEVIEKFLILLNKKGIQETEITAAAKVMKLNSLQFDIGDGNHIDTCGTGGTGIHTFNCSTASSFVAAAGGAKITKHGNKAISSKSGSADFLTQAGANINHDREKLEAIFNNIGFVFLFAPLHHQSMKYVMSARQRIGKKTIFNLLGPHTNPCNAKRQVLGVYDKSLLKTFSQVAKSLEMEHVLIVHGEDGLDEITITGPTNISELKDNKIKEYNISPSNFGLKESSLKTIFAKDPEESLLRVNEAFSGERSAIQDMIALNAGSALYVAGSVRSIDEGVELAFDLMNNGKAAKKLASYVTISNN</sequence>
<keyword evidence="4 9" id="KW-0808">Transferase</keyword>
<keyword evidence="9" id="KW-0479">Metal-binding</keyword>
<feature type="binding site" evidence="9">
    <location>
        <position position="225"/>
    </location>
    <ligand>
        <name>Mg(2+)</name>
        <dbReference type="ChEBI" id="CHEBI:18420"/>
        <label>2</label>
    </ligand>
</feature>
<evidence type="ECO:0000256" key="7">
    <source>
        <dbReference type="ARBA" id="ARBA00052328"/>
    </source>
</evidence>
<accession>A0A520M8B4</accession>
<evidence type="ECO:0000259" key="10">
    <source>
        <dbReference type="Pfam" id="PF00591"/>
    </source>
</evidence>
<protein>
    <recommendedName>
        <fullName evidence="9">Anthranilate phosphoribosyltransferase</fullName>
        <ecNumber evidence="9">2.4.2.18</ecNumber>
    </recommendedName>
</protein>
<gene>
    <name evidence="9 12" type="primary">trpD</name>
    <name evidence="12" type="ORF">EVB00_02320</name>
</gene>
<dbReference type="EC" id="2.4.2.18" evidence="9"/>
<comment type="caution">
    <text evidence="9">Lacks conserved residue(s) required for the propagation of feature annotation.</text>
</comment>
<dbReference type="GO" id="GO:0000162">
    <property type="term" value="P:L-tryptophan biosynthetic process"/>
    <property type="evidence" value="ECO:0007669"/>
    <property type="project" value="UniProtKB-UniRule"/>
</dbReference>
<comment type="pathway">
    <text evidence="1 9">Amino-acid biosynthesis; L-tryptophan biosynthesis; L-tryptophan from chorismate: step 2/5.</text>
</comment>